<gene>
    <name evidence="10" type="primary">hpnR</name>
    <name evidence="10" type="ORF">FAZ98_15735</name>
</gene>
<keyword evidence="7" id="KW-0411">Iron-sulfur</keyword>
<dbReference type="GO" id="GO:0008168">
    <property type="term" value="F:methyltransferase activity"/>
    <property type="evidence" value="ECO:0007669"/>
    <property type="project" value="UniProtKB-KW"/>
</dbReference>
<evidence type="ECO:0000256" key="2">
    <source>
        <dbReference type="ARBA" id="ARBA00022603"/>
    </source>
</evidence>
<dbReference type="KEGG" id="pacs:FAZ98_15735"/>
<dbReference type="EMBL" id="CP046914">
    <property type="protein sequence ID" value="QGZ63254.1"/>
    <property type="molecule type" value="Genomic_DNA"/>
</dbReference>
<evidence type="ECO:0000313" key="11">
    <source>
        <dbReference type="Proteomes" id="UP000433577"/>
    </source>
</evidence>
<keyword evidence="4" id="KW-0949">S-adenosyl-L-methionine</keyword>
<reference evidence="10 11" key="1">
    <citation type="submission" date="2019-12" db="EMBL/GenBank/DDBJ databases">
        <title>Paraburkholderia acidiphila 7Q-K02 sp. nov and Paraburkholderia acidisoli DHF22 sp. nov., two strains isolated from forest soil.</title>
        <authorList>
            <person name="Gao Z."/>
            <person name="Qiu L."/>
        </authorList>
    </citation>
    <scope>NUCLEOTIDE SEQUENCE [LARGE SCALE GENOMIC DNA]</scope>
    <source>
        <strain evidence="10 11">DHF22</strain>
    </source>
</reference>
<keyword evidence="2 10" id="KW-0489">Methyltransferase</keyword>
<dbReference type="InterPro" id="IPR034466">
    <property type="entry name" value="Methyltransferase_Class_B"/>
</dbReference>
<feature type="domain" description="Radical SAM core" evidence="9">
    <location>
        <begin position="181"/>
        <end position="395"/>
    </location>
</feature>
<evidence type="ECO:0000313" key="10">
    <source>
        <dbReference type="EMBL" id="QGZ63254.1"/>
    </source>
</evidence>
<dbReference type="InterPro" id="IPR027564">
    <property type="entry name" value="HpnR_B12_rSAM"/>
</dbReference>
<evidence type="ECO:0000256" key="4">
    <source>
        <dbReference type="ARBA" id="ARBA00022691"/>
    </source>
</evidence>
<dbReference type="PROSITE" id="PS51918">
    <property type="entry name" value="RADICAL_SAM"/>
    <property type="match status" value="1"/>
</dbReference>
<name>A0A7Z2GKM2_9BURK</name>
<dbReference type="SFLD" id="SFLDG01123">
    <property type="entry name" value="methyltransferase_(Class_B)"/>
    <property type="match status" value="1"/>
</dbReference>
<dbReference type="InterPro" id="IPR058240">
    <property type="entry name" value="rSAM_sf"/>
</dbReference>
<dbReference type="RefSeq" id="WP_158952247.1">
    <property type="nucleotide sequence ID" value="NZ_CP046914.1"/>
</dbReference>
<dbReference type="SFLD" id="SFLDF00565">
    <property type="entry name" value="hopanoid_C3-methyltransferase"/>
    <property type="match status" value="1"/>
</dbReference>
<dbReference type="Pfam" id="PF02310">
    <property type="entry name" value="B12-binding"/>
    <property type="match status" value="1"/>
</dbReference>
<dbReference type="InterPro" id="IPR007197">
    <property type="entry name" value="rSAM"/>
</dbReference>
<evidence type="ECO:0000256" key="3">
    <source>
        <dbReference type="ARBA" id="ARBA00022679"/>
    </source>
</evidence>
<dbReference type="InterPro" id="IPR036724">
    <property type="entry name" value="Cobalamin-bd_sf"/>
</dbReference>
<dbReference type="NCBIfam" id="TIGR04367">
    <property type="entry name" value="HpnR_B12_rSAM"/>
    <property type="match status" value="1"/>
</dbReference>
<dbReference type="InterPro" id="IPR006638">
    <property type="entry name" value="Elp3/MiaA/NifB-like_rSAM"/>
</dbReference>
<sequence length="521" mass="58654">MRLLAVHPSGLMYTRVFLRLEPLGLEAVAGAARDAGHDVRLIDLQVETHRDLMRLVRAWQPDALCFSGNYLANIPEIIDLAIAVKAARPACFVFVGGHSVSFTAHDLLHHAEGAIDCVLRGEGEASVSALLDAVAHGGDLLAVPGVLTTQGTGPPPRFVERLDPVRPARDLLRHRRKYFIGTLDPCASIEFARGCPWDCTFCSAWTFYGRSYRTRSPEVVVEELAALREPGIFIVDDVAFVHAEHGMAIGEAIRRRGIRKRYYLETRGDVLLRNKDVFRLWQSIGLKYMFLGLEAIDEEGLKAFRKRISIDRNFEALEFARSLGITVAVNLIADPDWDHARFETIRNWCLEIPEIVNISVNTPYPGTENWQREARRLTSLDYRLFDIQHAVVPTRLPLPEFYAELVRTQQVLNRKHLGWTALRGATGQATRLLLHGQTNFVRMLWKFNSVFDPRLQLADHARAVRYEMTPPPAMLATHGAAQGAPRIDMKTVYIHGPTGRKGRKIDDATEQFVDETRMGLG</sequence>
<dbReference type="CDD" id="cd01335">
    <property type="entry name" value="Radical_SAM"/>
    <property type="match status" value="1"/>
</dbReference>
<dbReference type="InterPro" id="IPR051198">
    <property type="entry name" value="BchE-like"/>
</dbReference>
<keyword evidence="6" id="KW-0408">Iron</keyword>
<accession>A0A7Z2GKM2</accession>
<evidence type="ECO:0000256" key="7">
    <source>
        <dbReference type="ARBA" id="ARBA00023014"/>
    </source>
</evidence>
<evidence type="ECO:0000256" key="5">
    <source>
        <dbReference type="ARBA" id="ARBA00022723"/>
    </source>
</evidence>
<dbReference type="GO" id="GO:0005829">
    <property type="term" value="C:cytosol"/>
    <property type="evidence" value="ECO:0007669"/>
    <property type="project" value="TreeGrafter"/>
</dbReference>
<dbReference type="SUPFAM" id="SSF102114">
    <property type="entry name" value="Radical SAM enzymes"/>
    <property type="match status" value="1"/>
</dbReference>
<dbReference type="CDD" id="cd02068">
    <property type="entry name" value="radical_SAM_B12_BD"/>
    <property type="match status" value="1"/>
</dbReference>
<keyword evidence="5" id="KW-0479">Metal-binding</keyword>
<protein>
    <submittedName>
        <fullName evidence="10">Hopanoid C-3 methylase HpnR</fullName>
    </submittedName>
</protein>
<dbReference type="SMART" id="SM00729">
    <property type="entry name" value="Elp3"/>
    <property type="match status" value="1"/>
</dbReference>
<dbReference type="Gene3D" id="3.20.20.70">
    <property type="entry name" value="Aldolase class I"/>
    <property type="match status" value="1"/>
</dbReference>
<dbReference type="SFLD" id="SFLDG01082">
    <property type="entry name" value="B12-binding_domain_containing"/>
    <property type="match status" value="1"/>
</dbReference>
<dbReference type="Proteomes" id="UP000433577">
    <property type="component" value="Chromosome 2"/>
</dbReference>
<evidence type="ECO:0000256" key="6">
    <source>
        <dbReference type="ARBA" id="ARBA00023004"/>
    </source>
</evidence>
<dbReference type="InterPro" id="IPR006158">
    <property type="entry name" value="Cobalamin-bd"/>
</dbReference>
<dbReference type="PROSITE" id="PS51332">
    <property type="entry name" value="B12_BINDING"/>
    <property type="match status" value="1"/>
</dbReference>
<dbReference type="GO" id="GO:0031419">
    <property type="term" value="F:cobalamin binding"/>
    <property type="evidence" value="ECO:0007669"/>
    <property type="project" value="InterPro"/>
</dbReference>
<dbReference type="GO" id="GO:0051536">
    <property type="term" value="F:iron-sulfur cluster binding"/>
    <property type="evidence" value="ECO:0007669"/>
    <property type="project" value="UniProtKB-KW"/>
</dbReference>
<dbReference type="SUPFAM" id="SSF52242">
    <property type="entry name" value="Cobalamin (vitamin B12)-binding domain"/>
    <property type="match status" value="1"/>
</dbReference>
<evidence type="ECO:0000259" key="9">
    <source>
        <dbReference type="PROSITE" id="PS51918"/>
    </source>
</evidence>
<dbReference type="Pfam" id="PF04055">
    <property type="entry name" value="Radical_SAM"/>
    <property type="match status" value="1"/>
</dbReference>
<dbReference type="OrthoDB" id="9801424at2"/>
<proteinExistence type="predicted"/>
<dbReference type="SFLD" id="SFLDS00029">
    <property type="entry name" value="Radical_SAM"/>
    <property type="match status" value="1"/>
</dbReference>
<keyword evidence="3" id="KW-0808">Transferase</keyword>
<dbReference type="AlphaFoldDB" id="A0A7Z2GKM2"/>
<dbReference type="PANTHER" id="PTHR43409">
    <property type="entry name" value="ANAEROBIC MAGNESIUM-PROTOPORPHYRIN IX MONOMETHYL ESTER CYCLASE-RELATED"/>
    <property type="match status" value="1"/>
</dbReference>
<evidence type="ECO:0000259" key="8">
    <source>
        <dbReference type="PROSITE" id="PS51332"/>
    </source>
</evidence>
<dbReference type="Gene3D" id="3.40.50.280">
    <property type="entry name" value="Cobalamin-binding domain"/>
    <property type="match status" value="1"/>
</dbReference>
<feature type="domain" description="B12-binding" evidence="8">
    <location>
        <begin position="8"/>
        <end position="141"/>
    </location>
</feature>
<organism evidence="10 11">
    <name type="scientific">Paraburkholderia acidisoli</name>
    <dbReference type="NCBI Taxonomy" id="2571748"/>
    <lineage>
        <taxon>Bacteria</taxon>
        <taxon>Pseudomonadati</taxon>
        <taxon>Pseudomonadota</taxon>
        <taxon>Betaproteobacteria</taxon>
        <taxon>Burkholderiales</taxon>
        <taxon>Burkholderiaceae</taxon>
        <taxon>Paraburkholderia</taxon>
    </lineage>
</organism>
<dbReference type="InterPro" id="IPR013785">
    <property type="entry name" value="Aldolase_TIM"/>
</dbReference>
<keyword evidence="11" id="KW-1185">Reference proteome</keyword>
<dbReference type="GO" id="GO:0046872">
    <property type="term" value="F:metal ion binding"/>
    <property type="evidence" value="ECO:0007669"/>
    <property type="project" value="UniProtKB-KW"/>
</dbReference>
<evidence type="ECO:0000256" key="1">
    <source>
        <dbReference type="ARBA" id="ARBA00001966"/>
    </source>
</evidence>
<dbReference type="GO" id="GO:0032259">
    <property type="term" value="P:methylation"/>
    <property type="evidence" value="ECO:0007669"/>
    <property type="project" value="UniProtKB-KW"/>
</dbReference>
<dbReference type="PANTHER" id="PTHR43409:SF7">
    <property type="entry name" value="BLL1977 PROTEIN"/>
    <property type="match status" value="1"/>
</dbReference>
<comment type="cofactor">
    <cofactor evidence="1">
        <name>[4Fe-4S] cluster</name>
        <dbReference type="ChEBI" id="CHEBI:49883"/>
    </cofactor>
</comment>